<keyword evidence="2" id="KW-1185">Reference proteome</keyword>
<protein>
    <submittedName>
        <fullName evidence="1">Uncharacterized protein</fullName>
    </submittedName>
</protein>
<proteinExistence type="predicted"/>
<sequence>MLWHSHVEGEKAIEEQSRGAHQESKGSFHTTHQKQKLITPCHCPCRCVNAKGVLGRPHRCNPALLSSPRSSPLPPPTPRPLCSPIIMATAAPPPAGAPSSSTGGMWLPSVFQPGVAGQTHLVLQVILLSLNAFLFYCAVVGVHRPHYEIMFILSLGLTGSYVWFMIELAKTPLTDAASPSSLAADPAAAAAACPAAAITGGAGAKVASKTE</sequence>
<accession>A0ACC3C1H0</accession>
<dbReference type="EMBL" id="CM020619">
    <property type="protein sequence ID" value="KAK1864022.1"/>
    <property type="molecule type" value="Genomic_DNA"/>
</dbReference>
<reference evidence="1" key="1">
    <citation type="submission" date="2019-11" db="EMBL/GenBank/DDBJ databases">
        <title>Nori genome reveals adaptations in red seaweeds to the harsh intertidal environment.</title>
        <authorList>
            <person name="Wang D."/>
            <person name="Mao Y."/>
        </authorList>
    </citation>
    <scope>NUCLEOTIDE SEQUENCE</scope>
    <source>
        <tissue evidence="1">Gametophyte</tissue>
    </source>
</reference>
<gene>
    <name evidence="1" type="ORF">I4F81_006573</name>
</gene>
<organism evidence="1 2">
    <name type="scientific">Pyropia yezoensis</name>
    <name type="common">Susabi-nori</name>
    <name type="synonym">Porphyra yezoensis</name>
    <dbReference type="NCBI Taxonomy" id="2788"/>
    <lineage>
        <taxon>Eukaryota</taxon>
        <taxon>Rhodophyta</taxon>
        <taxon>Bangiophyceae</taxon>
        <taxon>Bangiales</taxon>
        <taxon>Bangiaceae</taxon>
        <taxon>Pyropia</taxon>
    </lineage>
</organism>
<name>A0ACC3C1H0_PYRYE</name>
<evidence type="ECO:0000313" key="1">
    <source>
        <dbReference type="EMBL" id="KAK1864022.1"/>
    </source>
</evidence>
<dbReference type="Proteomes" id="UP000798662">
    <property type="component" value="Chromosome 2"/>
</dbReference>
<evidence type="ECO:0000313" key="2">
    <source>
        <dbReference type="Proteomes" id="UP000798662"/>
    </source>
</evidence>
<comment type="caution">
    <text evidence="1">The sequence shown here is derived from an EMBL/GenBank/DDBJ whole genome shotgun (WGS) entry which is preliminary data.</text>
</comment>